<reference evidence="1" key="1">
    <citation type="journal article" date="2015" name="Proc. Natl. Acad. Sci. U.S.A.">
        <title>Networks of energetic and metabolic interactions define dynamics in microbial communities.</title>
        <authorList>
            <person name="Embree M."/>
            <person name="Liu J.K."/>
            <person name="Al-Bassam M.M."/>
            <person name="Zengler K."/>
        </authorList>
    </citation>
    <scope>NUCLEOTIDE SEQUENCE</scope>
</reference>
<name>A0A0W8FU29_9ZZZZ</name>
<organism evidence="1">
    <name type="scientific">hydrocarbon metagenome</name>
    <dbReference type="NCBI Taxonomy" id="938273"/>
    <lineage>
        <taxon>unclassified sequences</taxon>
        <taxon>metagenomes</taxon>
        <taxon>ecological metagenomes</taxon>
    </lineage>
</organism>
<accession>A0A0W8FU29</accession>
<dbReference type="EMBL" id="LNQE01000850">
    <property type="protein sequence ID" value="KUG24358.1"/>
    <property type="molecule type" value="Genomic_DNA"/>
</dbReference>
<protein>
    <submittedName>
        <fullName evidence="1">Uncharacterized protein</fullName>
    </submittedName>
</protein>
<gene>
    <name evidence="1" type="ORF">ASZ90_005823</name>
</gene>
<sequence>MPPLKMAVWTMRFLPCPDAVGVAVRATGGKIAGREITGGNL</sequence>
<dbReference type="AlphaFoldDB" id="A0A0W8FU29"/>
<proteinExistence type="predicted"/>
<evidence type="ECO:0000313" key="1">
    <source>
        <dbReference type="EMBL" id="KUG24358.1"/>
    </source>
</evidence>
<comment type="caution">
    <text evidence="1">The sequence shown here is derived from an EMBL/GenBank/DDBJ whole genome shotgun (WGS) entry which is preliminary data.</text>
</comment>